<protein>
    <submittedName>
        <fullName evidence="2">DUF1289 domain-containing protein</fullName>
    </submittedName>
</protein>
<keyword evidence="3" id="KW-1185">Reference proteome</keyword>
<dbReference type="RefSeq" id="WP_200789867.1">
    <property type="nucleotide sequence ID" value="NZ_JAEDAO010000001.1"/>
</dbReference>
<sequence>MIDAARHVQGEWPKVQALAADERVPSPCNDVCRIDLASGFCEGCLRTIDEVVGWGASSDEQKREVWEQLKLRADAIAGGRPHPSPLPEGEGGQP</sequence>
<feature type="region of interest" description="Disordered" evidence="1">
    <location>
        <begin position="75"/>
        <end position="94"/>
    </location>
</feature>
<organism evidence="2 3">
    <name type="scientific">Ramlibacter algicola</name>
    <dbReference type="NCBI Taxonomy" id="2795217"/>
    <lineage>
        <taxon>Bacteria</taxon>
        <taxon>Pseudomonadati</taxon>
        <taxon>Pseudomonadota</taxon>
        <taxon>Betaproteobacteria</taxon>
        <taxon>Burkholderiales</taxon>
        <taxon>Comamonadaceae</taxon>
        <taxon>Ramlibacter</taxon>
    </lineage>
</organism>
<comment type="caution">
    <text evidence="2">The sequence shown here is derived from an EMBL/GenBank/DDBJ whole genome shotgun (WGS) entry which is preliminary data.</text>
</comment>
<name>A0A934UTC1_9BURK</name>
<dbReference type="PANTHER" id="PTHR35175">
    <property type="entry name" value="DUF1289 DOMAIN-CONTAINING PROTEIN"/>
    <property type="match status" value="1"/>
</dbReference>
<dbReference type="AlphaFoldDB" id="A0A934UTC1"/>
<evidence type="ECO:0000313" key="2">
    <source>
        <dbReference type="EMBL" id="MBK0394781.1"/>
    </source>
</evidence>
<dbReference type="Proteomes" id="UP000617041">
    <property type="component" value="Unassembled WGS sequence"/>
</dbReference>
<dbReference type="InterPro" id="IPR010710">
    <property type="entry name" value="DUF1289"/>
</dbReference>
<reference evidence="2" key="1">
    <citation type="submission" date="2020-12" db="EMBL/GenBank/DDBJ databases">
        <title>Ramlibacter sp. nov., isolated from a freshwater alga, Cryptomonas.</title>
        <authorList>
            <person name="Kim H.M."/>
            <person name="Jeon C.O."/>
        </authorList>
    </citation>
    <scope>NUCLEOTIDE SEQUENCE</scope>
    <source>
        <strain evidence="2">CrO1</strain>
    </source>
</reference>
<gene>
    <name evidence="2" type="ORF">I8E28_19410</name>
</gene>
<dbReference type="EMBL" id="JAEDAO010000001">
    <property type="protein sequence ID" value="MBK0394781.1"/>
    <property type="molecule type" value="Genomic_DNA"/>
</dbReference>
<evidence type="ECO:0000256" key="1">
    <source>
        <dbReference type="SAM" id="MobiDB-lite"/>
    </source>
</evidence>
<evidence type="ECO:0000313" key="3">
    <source>
        <dbReference type="Proteomes" id="UP000617041"/>
    </source>
</evidence>
<dbReference type="Pfam" id="PF06945">
    <property type="entry name" value="DUF1289"/>
    <property type="match status" value="1"/>
</dbReference>
<dbReference type="PANTHER" id="PTHR35175:SF2">
    <property type="entry name" value="DUF1289 DOMAIN-CONTAINING PROTEIN"/>
    <property type="match status" value="1"/>
</dbReference>
<accession>A0A934UTC1</accession>
<proteinExistence type="predicted"/>